<comment type="caution">
    <text evidence="3">The sequence shown here is derived from an EMBL/GenBank/DDBJ whole genome shotgun (WGS) entry which is preliminary data.</text>
</comment>
<dbReference type="CDD" id="cd12914">
    <property type="entry name" value="PDC1_DGC_like"/>
    <property type="match status" value="1"/>
</dbReference>
<feature type="domain" description="GAF" evidence="2">
    <location>
        <begin position="375"/>
        <end position="500"/>
    </location>
</feature>
<dbReference type="Proteomes" id="UP000479335">
    <property type="component" value="Unassembled WGS sequence"/>
</dbReference>
<evidence type="ECO:0000259" key="2">
    <source>
        <dbReference type="Pfam" id="PF01590"/>
    </source>
</evidence>
<keyword evidence="1" id="KW-0812">Transmembrane</keyword>
<accession>A0A6L8K9Z4</accession>
<protein>
    <submittedName>
        <fullName evidence="3">C4-dicarboxylate transporter</fullName>
    </submittedName>
</protein>
<keyword evidence="4" id="KW-1185">Reference proteome</keyword>
<name>A0A6L8K9Z4_9BURK</name>
<sequence>MFRFMEVVARYRRWSGTAALLCALVAGALAVARTRDVAEREQQQLLEIALQRHAVAAMSLTLDGNLMGAISLLGLISPGIKQESTGRAPPNTAAVQELLGSVARAHQAQAVFVVDRDGMVTSSWDDSGKPSTGLSVPFRPYFQMAMRGSDNVYAAISLSRGERTLYFSAPVYAGLSRVGAPVGAVVARTGMDKVNRLLGSVRGTALLLSPQGVVFASNDKQWLGQLAGPVTPERIAAIRALRQFGELFETRVPRGLPFDIGAGRIRINGRRYATAAAAVNWNDPAGQWQLVLLDDLSTVVAPLRLVRNGVLAGGVTLLLCLLLLRLLRMRLAQREATCKLEQMVREQALQAERQMQLARAALRMQQTEGAAAVVAVFLDECHGLFGALQGVVYTADSEDGPLRLAGSYAAVEPPAVIAFGEGLLGQCARERLPRRVDSGGAPWIIQSGLGQSAPATLLLVPVLLQARLLGVAELALPEPAPPQVQAHCMELAGLLAINLGFRRRSAANEETACDVC</sequence>
<keyword evidence="1" id="KW-0472">Membrane</keyword>
<dbReference type="InterPro" id="IPR003018">
    <property type="entry name" value="GAF"/>
</dbReference>
<dbReference type="EMBL" id="WWCN01000004">
    <property type="protein sequence ID" value="MYM22722.1"/>
    <property type="molecule type" value="Genomic_DNA"/>
</dbReference>
<dbReference type="InterPro" id="IPR029016">
    <property type="entry name" value="GAF-like_dom_sf"/>
</dbReference>
<dbReference type="Gene3D" id="3.30.450.20">
    <property type="entry name" value="PAS domain"/>
    <property type="match status" value="2"/>
</dbReference>
<dbReference type="SUPFAM" id="SSF55781">
    <property type="entry name" value="GAF domain-like"/>
    <property type="match status" value="1"/>
</dbReference>
<gene>
    <name evidence="3" type="ORF">GTP46_08695</name>
</gene>
<dbReference type="Gene3D" id="3.30.450.40">
    <property type="match status" value="1"/>
</dbReference>
<proteinExistence type="predicted"/>
<feature type="transmembrane region" description="Helical" evidence="1">
    <location>
        <begin position="305"/>
        <end position="324"/>
    </location>
</feature>
<evidence type="ECO:0000256" key="1">
    <source>
        <dbReference type="SAM" id="Phobius"/>
    </source>
</evidence>
<organism evidence="3 4">
    <name type="scientific">Duganella flavida</name>
    <dbReference type="NCBI Taxonomy" id="2692175"/>
    <lineage>
        <taxon>Bacteria</taxon>
        <taxon>Pseudomonadati</taxon>
        <taxon>Pseudomonadota</taxon>
        <taxon>Betaproteobacteria</taxon>
        <taxon>Burkholderiales</taxon>
        <taxon>Oxalobacteraceae</taxon>
        <taxon>Telluria group</taxon>
        <taxon>Duganella</taxon>
    </lineage>
</organism>
<dbReference type="InterPro" id="IPR029151">
    <property type="entry name" value="Sensor-like_sf"/>
</dbReference>
<dbReference type="RefSeq" id="WP_161006211.1">
    <property type="nucleotide sequence ID" value="NZ_WWCN01000004.1"/>
</dbReference>
<reference evidence="3 4" key="1">
    <citation type="submission" date="2019-12" db="EMBL/GenBank/DDBJ databases">
        <title>Novel species isolated from a subtropical stream in China.</title>
        <authorList>
            <person name="Lu H."/>
        </authorList>
    </citation>
    <scope>NUCLEOTIDE SEQUENCE [LARGE SCALE GENOMIC DNA]</scope>
    <source>
        <strain evidence="3 4">FT135W</strain>
    </source>
</reference>
<keyword evidence="1" id="KW-1133">Transmembrane helix</keyword>
<dbReference type="Pfam" id="PF01590">
    <property type="entry name" value="GAF"/>
    <property type="match status" value="1"/>
</dbReference>
<evidence type="ECO:0000313" key="3">
    <source>
        <dbReference type="EMBL" id="MYM22722.1"/>
    </source>
</evidence>
<dbReference type="SUPFAM" id="SSF103190">
    <property type="entry name" value="Sensory domain-like"/>
    <property type="match status" value="1"/>
</dbReference>
<evidence type="ECO:0000313" key="4">
    <source>
        <dbReference type="Proteomes" id="UP000479335"/>
    </source>
</evidence>
<dbReference type="AlphaFoldDB" id="A0A6L8K9Z4"/>